<evidence type="ECO:0000313" key="1">
    <source>
        <dbReference type="EMBL" id="JAD68303.1"/>
    </source>
</evidence>
<reference evidence="1" key="1">
    <citation type="submission" date="2014-09" db="EMBL/GenBank/DDBJ databases">
        <authorList>
            <person name="Magalhaes I.L.F."/>
            <person name="Oliveira U."/>
            <person name="Santos F.R."/>
            <person name="Vidigal T.H.D.A."/>
            <person name="Brescovit A.D."/>
            <person name="Santos A.J."/>
        </authorList>
    </citation>
    <scope>NUCLEOTIDE SEQUENCE</scope>
    <source>
        <tissue evidence="1">Shoot tissue taken approximately 20 cm above the soil surface</tissue>
    </source>
</reference>
<sequence length="33" mass="3762">MCTARSSASRRVERDVIGLHAEKEYKDIPSRTV</sequence>
<reference evidence="1" key="2">
    <citation type="journal article" date="2015" name="Data Brief">
        <title>Shoot transcriptome of the giant reed, Arundo donax.</title>
        <authorList>
            <person name="Barrero R.A."/>
            <person name="Guerrero F.D."/>
            <person name="Moolhuijzen P."/>
            <person name="Goolsby J.A."/>
            <person name="Tidwell J."/>
            <person name="Bellgard S.E."/>
            <person name="Bellgard M.I."/>
        </authorList>
    </citation>
    <scope>NUCLEOTIDE SEQUENCE</scope>
    <source>
        <tissue evidence="1">Shoot tissue taken approximately 20 cm above the soil surface</tissue>
    </source>
</reference>
<accession>A0A0A9C1G1</accession>
<proteinExistence type="predicted"/>
<organism evidence="1">
    <name type="scientific">Arundo donax</name>
    <name type="common">Giant reed</name>
    <name type="synonym">Donax arundinaceus</name>
    <dbReference type="NCBI Taxonomy" id="35708"/>
    <lineage>
        <taxon>Eukaryota</taxon>
        <taxon>Viridiplantae</taxon>
        <taxon>Streptophyta</taxon>
        <taxon>Embryophyta</taxon>
        <taxon>Tracheophyta</taxon>
        <taxon>Spermatophyta</taxon>
        <taxon>Magnoliopsida</taxon>
        <taxon>Liliopsida</taxon>
        <taxon>Poales</taxon>
        <taxon>Poaceae</taxon>
        <taxon>PACMAD clade</taxon>
        <taxon>Arundinoideae</taxon>
        <taxon>Arundineae</taxon>
        <taxon>Arundo</taxon>
    </lineage>
</organism>
<dbReference type="AlphaFoldDB" id="A0A0A9C1G1"/>
<dbReference type="EMBL" id="GBRH01229592">
    <property type="protein sequence ID" value="JAD68303.1"/>
    <property type="molecule type" value="Transcribed_RNA"/>
</dbReference>
<protein>
    <submittedName>
        <fullName evidence="1">Uncharacterized protein</fullName>
    </submittedName>
</protein>
<name>A0A0A9C1G1_ARUDO</name>